<feature type="region of interest" description="Disordered" evidence="1">
    <location>
        <begin position="63"/>
        <end position="159"/>
    </location>
</feature>
<proteinExistence type="predicted"/>
<name>A0A6V7PQ13_ANACO</name>
<dbReference type="AlphaFoldDB" id="A0A6V7PQ13"/>
<organism evidence="2">
    <name type="scientific">Ananas comosus var. bracteatus</name>
    <name type="common">red pineapple</name>
    <dbReference type="NCBI Taxonomy" id="296719"/>
    <lineage>
        <taxon>Eukaryota</taxon>
        <taxon>Viridiplantae</taxon>
        <taxon>Streptophyta</taxon>
        <taxon>Embryophyta</taxon>
        <taxon>Tracheophyta</taxon>
        <taxon>Spermatophyta</taxon>
        <taxon>Magnoliopsida</taxon>
        <taxon>Liliopsida</taxon>
        <taxon>Poales</taxon>
        <taxon>Bromeliaceae</taxon>
        <taxon>Bromelioideae</taxon>
        <taxon>Ananas</taxon>
    </lineage>
</organism>
<gene>
    <name evidence="2" type="ORF">CB5_LOCUS16150</name>
</gene>
<protein>
    <submittedName>
        <fullName evidence="2">Uncharacterized protein</fullName>
    </submittedName>
</protein>
<reference evidence="2" key="1">
    <citation type="submission" date="2020-07" db="EMBL/GenBank/DDBJ databases">
        <authorList>
            <person name="Lin J."/>
        </authorList>
    </citation>
    <scope>NUCLEOTIDE SEQUENCE</scope>
</reference>
<feature type="compositionally biased region" description="Low complexity" evidence="1">
    <location>
        <begin position="67"/>
        <end position="84"/>
    </location>
</feature>
<dbReference type="EMBL" id="LR862150">
    <property type="protein sequence ID" value="CAD1832939.1"/>
    <property type="molecule type" value="Genomic_DNA"/>
</dbReference>
<accession>A0A6V7PQ13</accession>
<evidence type="ECO:0000313" key="2">
    <source>
        <dbReference type="EMBL" id="CAD1832939.1"/>
    </source>
</evidence>
<sequence>MVIGDSLSHDASQPVGVGQCEQYTTVGDPADWDAVITVRCRDKPFPAYNDIAFLCESSVATGRFGQSSETVEPSTVVSSSSSSPGDDDTITGVRQLAINLSPGLFEPGSTYTPGNETARPNISSRSPSPPLVQPTVGGSASGSGHSSAGKQPRSPPPSA</sequence>
<evidence type="ECO:0000256" key="1">
    <source>
        <dbReference type="SAM" id="MobiDB-lite"/>
    </source>
</evidence>